<dbReference type="RefSeq" id="WP_258844601.1">
    <property type="nucleotide sequence ID" value="NZ_JANUGX010000005.1"/>
</dbReference>
<gene>
    <name evidence="2" type="ORF">NX782_06435</name>
</gene>
<sequence>MRIKQVLALLGAAALSSMAFAEPAPVAVSADGNTVYVQGDPSPIMRLSLSQAADLQGAFKLDDGRVLKLSNQNSKVFMELDGRFEELVPLSRTEFVAKKSGARLAVDEPSFADKIHLTQFRK</sequence>
<protein>
    <submittedName>
        <fullName evidence="2">Uncharacterized protein</fullName>
    </submittedName>
</protein>
<reference evidence="2 3" key="1">
    <citation type="submission" date="2022-08" db="EMBL/GenBank/DDBJ databases">
        <title>Reclassification of Massilia species as members of the genera Telluria, Duganella, Pseudoduganella, Mokoshia gen. nov. and Zemynaea gen. nov. using orthogonal and non-orthogonal genome-based approaches.</title>
        <authorList>
            <person name="Bowman J.P."/>
        </authorList>
    </citation>
    <scope>NUCLEOTIDE SEQUENCE [LARGE SCALE GENOMIC DNA]</scope>
    <source>
        <strain evidence="2 3">LMG 28164</strain>
    </source>
</reference>
<feature type="signal peptide" evidence="1">
    <location>
        <begin position="1"/>
        <end position="21"/>
    </location>
</feature>
<keyword evidence="3" id="KW-1185">Reference proteome</keyword>
<dbReference type="Proteomes" id="UP001205560">
    <property type="component" value="Unassembled WGS sequence"/>
</dbReference>
<evidence type="ECO:0000256" key="1">
    <source>
        <dbReference type="SAM" id="SignalP"/>
    </source>
</evidence>
<evidence type="ECO:0000313" key="3">
    <source>
        <dbReference type="Proteomes" id="UP001205560"/>
    </source>
</evidence>
<accession>A0ABT2A3S9</accession>
<keyword evidence="1" id="KW-0732">Signal</keyword>
<organism evidence="2 3">
    <name type="scientific">Massilia norwichensis</name>
    <dbReference type="NCBI Taxonomy" id="1442366"/>
    <lineage>
        <taxon>Bacteria</taxon>
        <taxon>Pseudomonadati</taxon>
        <taxon>Pseudomonadota</taxon>
        <taxon>Betaproteobacteria</taxon>
        <taxon>Burkholderiales</taxon>
        <taxon>Oxalobacteraceae</taxon>
        <taxon>Telluria group</taxon>
        <taxon>Massilia</taxon>
    </lineage>
</organism>
<proteinExistence type="predicted"/>
<evidence type="ECO:0000313" key="2">
    <source>
        <dbReference type="EMBL" id="MCS0588839.1"/>
    </source>
</evidence>
<name>A0ABT2A3S9_9BURK</name>
<dbReference type="EMBL" id="JANUGX010000005">
    <property type="protein sequence ID" value="MCS0588839.1"/>
    <property type="molecule type" value="Genomic_DNA"/>
</dbReference>
<feature type="chain" id="PRO_5046231735" evidence="1">
    <location>
        <begin position="22"/>
        <end position="122"/>
    </location>
</feature>
<comment type="caution">
    <text evidence="2">The sequence shown here is derived from an EMBL/GenBank/DDBJ whole genome shotgun (WGS) entry which is preliminary data.</text>
</comment>